<evidence type="ECO:0000313" key="2">
    <source>
        <dbReference type="EMBL" id="JAD82118.1"/>
    </source>
</evidence>
<evidence type="ECO:0000256" key="1">
    <source>
        <dbReference type="SAM" id="MobiDB-lite"/>
    </source>
</evidence>
<organism evidence="2">
    <name type="scientific">Arundo donax</name>
    <name type="common">Giant reed</name>
    <name type="synonym">Donax arundinaceus</name>
    <dbReference type="NCBI Taxonomy" id="35708"/>
    <lineage>
        <taxon>Eukaryota</taxon>
        <taxon>Viridiplantae</taxon>
        <taxon>Streptophyta</taxon>
        <taxon>Embryophyta</taxon>
        <taxon>Tracheophyta</taxon>
        <taxon>Spermatophyta</taxon>
        <taxon>Magnoliopsida</taxon>
        <taxon>Liliopsida</taxon>
        <taxon>Poales</taxon>
        <taxon>Poaceae</taxon>
        <taxon>PACMAD clade</taxon>
        <taxon>Arundinoideae</taxon>
        <taxon>Arundineae</taxon>
        <taxon>Arundo</taxon>
    </lineage>
</organism>
<dbReference type="EMBL" id="GBRH01215777">
    <property type="protein sequence ID" value="JAD82118.1"/>
    <property type="molecule type" value="Transcribed_RNA"/>
</dbReference>
<sequence>MTDPLKPLRAQILPKQVSPKPLHGIRGVALARGGHDEHHEPLARQATGIEAVHGEDVDGRAAAALRLAADTLGGVHRVPSLRGVEHEKAAAARLRRRRRLRGRGRHGVRTQNPRPASDRAASNKQRSHEATQSLRRGHPRSCRRNSRAPVRSCP</sequence>
<protein>
    <submittedName>
        <fullName evidence="2">Uncharacterized protein</fullName>
    </submittedName>
</protein>
<accession>A0A0A9D624</accession>
<feature type="compositionally biased region" description="Basic residues" evidence="1">
    <location>
        <begin position="93"/>
        <end position="108"/>
    </location>
</feature>
<reference evidence="2" key="1">
    <citation type="submission" date="2014-09" db="EMBL/GenBank/DDBJ databases">
        <authorList>
            <person name="Magalhaes I.L.F."/>
            <person name="Oliveira U."/>
            <person name="Santos F.R."/>
            <person name="Vidigal T.H.D.A."/>
            <person name="Brescovit A.D."/>
            <person name="Santos A.J."/>
        </authorList>
    </citation>
    <scope>NUCLEOTIDE SEQUENCE</scope>
    <source>
        <tissue evidence="2">Shoot tissue taken approximately 20 cm above the soil surface</tissue>
    </source>
</reference>
<dbReference type="AlphaFoldDB" id="A0A0A9D624"/>
<feature type="compositionally biased region" description="Basic residues" evidence="1">
    <location>
        <begin position="135"/>
        <end position="146"/>
    </location>
</feature>
<feature type="compositionally biased region" description="Polar residues" evidence="1">
    <location>
        <begin position="109"/>
        <end position="134"/>
    </location>
</feature>
<reference evidence="2" key="2">
    <citation type="journal article" date="2015" name="Data Brief">
        <title>Shoot transcriptome of the giant reed, Arundo donax.</title>
        <authorList>
            <person name="Barrero R.A."/>
            <person name="Guerrero F.D."/>
            <person name="Moolhuijzen P."/>
            <person name="Goolsby J.A."/>
            <person name="Tidwell J."/>
            <person name="Bellgard S.E."/>
            <person name="Bellgard M.I."/>
        </authorList>
    </citation>
    <scope>NUCLEOTIDE SEQUENCE</scope>
    <source>
        <tissue evidence="2">Shoot tissue taken approximately 20 cm above the soil surface</tissue>
    </source>
</reference>
<feature type="region of interest" description="Disordered" evidence="1">
    <location>
        <begin position="84"/>
        <end position="154"/>
    </location>
</feature>
<proteinExistence type="predicted"/>
<name>A0A0A9D624_ARUDO</name>